<feature type="compositionally biased region" description="Basic and acidic residues" evidence="1">
    <location>
        <begin position="1"/>
        <end position="11"/>
    </location>
</feature>
<feature type="region of interest" description="Disordered" evidence="1">
    <location>
        <begin position="1"/>
        <end position="62"/>
    </location>
</feature>
<protein>
    <submittedName>
        <fullName evidence="2">Uncharacterized protein</fullName>
    </submittedName>
</protein>
<dbReference type="AlphaFoldDB" id="Q10PP2"/>
<reference evidence="3" key="2">
    <citation type="journal article" date="2008" name="Nucleic Acids Res.">
        <title>The rice annotation project database (RAP-DB): 2008 update.</title>
        <authorList>
            <consortium name="The rice annotation project (RAP)"/>
        </authorList>
    </citation>
    <scope>GENOME REANNOTATION</scope>
    <source>
        <strain evidence="3">cv. Nipponbare</strain>
    </source>
</reference>
<proteinExistence type="predicted"/>
<organism evidence="2 3">
    <name type="scientific">Oryza sativa subsp. japonica</name>
    <name type="common">Rice</name>
    <dbReference type="NCBI Taxonomy" id="39947"/>
    <lineage>
        <taxon>Eukaryota</taxon>
        <taxon>Viridiplantae</taxon>
        <taxon>Streptophyta</taxon>
        <taxon>Embryophyta</taxon>
        <taxon>Tracheophyta</taxon>
        <taxon>Spermatophyta</taxon>
        <taxon>Magnoliopsida</taxon>
        <taxon>Liliopsida</taxon>
        <taxon>Poales</taxon>
        <taxon>Poaceae</taxon>
        <taxon>BOP clade</taxon>
        <taxon>Oryzoideae</taxon>
        <taxon>Oryzeae</taxon>
        <taxon>Oryzinae</taxon>
        <taxon>Oryza</taxon>
        <taxon>Oryza sativa</taxon>
    </lineage>
</organism>
<feature type="compositionally biased region" description="Polar residues" evidence="1">
    <location>
        <begin position="39"/>
        <end position="55"/>
    </location>
</feature>
<dbReference type="Proteomes" id="UP000000763">
    <property type="component" value="Chromosome 3"/>
</dbReference>
<feature type="region of interest" description="Disordered" evidence="1">
    <location>
        <begin position="106"/>
        <end position="129"/>
    </location>
</feature>
<sequence length="129" mass="13565">MASLTDARREWGSGGEPRRRRGGRGGPWPHEPNGGDGASATTRDGVSVNFDTPQFVSDGGEDHLRVGARRCSEATPVSARVRASRAAADGGGDLFHDLPRRPQGVWARHATTPSPSRPAAIPLYAGPTS</sequence>
<gene>
    <name evidence="2" type="ORF">OJ1626B05.4</name>
</gene>
<evidence type="ECO:0000313" key="2">
    <source>
        <dbReference type="EMBL" id="AAN60989.1"/>
    </source>
</evidence>
<reference evidence="3" key="1">
    <citation type="journal article" date="2005" name="Nature">
        <title>The map-based sequence of the rice genome.</title>
        <authorList>
            <consortium name="International rice genome sequencing project (IRGSP)"/>
            <person name="Matsumoto T."/>
            <person name="Wu J."/>
            <person name="Kanamori H."/>
            <person name="Katayose Y."/>
            <person name="Fujisawa M."/>
            <person name="Namiki N."/>
            <person name="Mizuno H."/>
            <person name="Yamamoto K."/>
            <person name="Antonio B.A."/>
            <person name="Baba T."/>
            <person name="Sakata K."/>
            <person name="Nagamura Y."/>
            <person name="Aoki H."/>
            <person name="Arikawa K."/>
            <person name="Arita K."/>
            <person name="Bito T."/>
            <person name="Chiden Y."/>
            <person name="Fujitsuka N."/>
            <person name="Fukunaka R."/>
            <person name="Hamada M."/>
            <person name="Harada C."/>
            <person name="Hayashi A."/>
            <person name="Hijishita S."/>
            <person name="Honda M."/>
            <person name="Hosokawa S."/>
            <person name="Ichikawa Y."/>
            <person name="Idonuma A."/>
            <person name="Iijima M."/>
            <person name="Ikeda M."/>
            <person name="Ikeno M."/>
            <person name="Ito K."/>
            <person name="Ito S."/>
            <person name="Ito T."/>
            <person name="Ito Y."/>
            <person name="Ito Y."/>
            <person name="Iwabuchi A."/>
            <person name="Kamiya K."/>
            <person name="Karasawa W."/>
            <person name="Kurita K."/>
            <person name="Katagiri S."/>
            <person name="Kikuta A."/>
            <person name="Kobayashi H."/>
            <person name="Kobayashi N."/>
            <person name="Machita K."/>
            <person name="Maehara T."/>
            <person name="Masukawa M."/>
            <person name="Mizubayashi T."/>
            <person name="Mukai Y."/>
            <person name="Nagasaki H."/>
            <person name="Nagata Y."/>
            <person name="Naito S."/>
            <person name="Nakashima M."/>
            <person name="Nakama Y."/>
            <person name="Nakamichi Y."/>
            <person name="Nakamura M."/>
            <person name="Meguro A."/>
            <person name="Negishi M."/>
            <person name="Ohta I."/>
            <person name="Ohta T."/>
            <person name="Okamoto M."/>
            <person name="Ono N."/>
            <person name="Saji S."/>
            <person name="Sakaguchi M."/>
            <person name="Sakai K."/>
            <person name="Shibata M."/>
            <person name="Shimokawa T."/>
            <person name="Song J."/>
            <person name="Takazaki Y."/>
            <person name="Terasawa K."/>
            <person name="Tsugane M."/>
            <person name="Tsuji K."/>
            <person name="Ueda S."/>
            <person name="Waki K."/>
            <person name="Yamagata H."/>
            <person name="Yamamoto M."/>
            <person name="Yamamoto S."/>
            <person name="Yamane H."/>
            <person name="Yoshiki S."/>
            <person name="Yoshihara R."/>
            <person name="Yukawa K."/>
            <person name="Zhong H."/>
            <person name="Yano M."/>
            <person name="Yuan Q."/>
            <person name="Ouyang S."/>
            <person name="Liu J."/>
            <person name="Jones K.M."/>
            <person name="Gansberger K."/>
            <person name="Moffat K."/>
            <person name="Hill J."/>
            <person name="Bera J."/>
            <person name="Fadrosh D."/>
            <person name="Jin S."/>
            <person name="Johri S."/>
            <person name="Kim M."/>
            <person name="Overton L."/>
            <person name="Reardon M."/>
            <person name="Tsitrin T."/>
            <person name="Vuong H."/>
            <person name="Weaver B."/>
            <person name="Ciecko A."/>
            <person name="Tallon L."/>
            <person name="Jackson J."/>
            <person name="Pai G."/>
            <person name="Aken S.V."/>
            <person name="Utterback T."/>
            <person name="Reidmuller S."/>
            <person name="Feldblyum T."/>
            <person name="Hsiao J."/>
            <person name="Zismann V."/>
            <person name="Iobst S."/>
            <person name="de Vazeille A.R."/>
            <person name="Buell C.R."/>
            <person name="Ying K."/>
            <person name="Li Y."/>
            <person name="Lu T."/>
            <person name="Huang Y."/>
            <person name="Zhao Q."/>
            <person name="Feng Q."/>
            <person name="Zhang L."/>
            <person name="Zhu J."/>
            <person name="Weng Q."/>
            <person name="Mu J."/>
            <person name="Lu Y."/>
            <person name="Fan D."/>
            <person name="Liu Y."/>
            <person name="Guan J."/>
            <person name="Zhang Y."/>
            <person name="Yu S."/>
            <person name="Liu X."/>
            <person name="Zhang Y."/>
            <person name="Hong G."/>
            <person name="Han B."/>
            <person name="Choisne N."/>
            <person name="Demange N."/>
            <person name="Orjeda G."/>
            <person name="Samain S."/>
            <person name="Cattolico L."/>
            <person name="Pelletier E."/>
            <person name="Couloux A."/>
            <person name="Segurens B."/>
            <person name="Wincker P."/>
            <person name="D'Hont A."/>
            <person name="Scarpelli C."/>
            <person name="Weissenbach J."/>
            <person name="Salanoubat M."/>
            <person name="Quetier F."/>
            <person name="Yu Y."/>
            <person name="Kim H.R."/>
            <person name="Rambo T."/>
            <person name="Currie J."/>
            <person name="Collura K."/>
            <person name="Luo M."/>
            <person name="Yang T."/>
            <person name="Ammiraju J.S.S."/>
            <person name="Engler F."/>
            <person name="Soderlund C."/>
            <person name="Wing R.A."/>
            <person name="Palmer L.E."/>
            <person name="de la Bastide M."/>
            <person name="Spiegel L."/>
            <person name="Nascimento L."/>
            <person name="Zutavern T."/>
            <person name="O'Shaughnessy A."/>
            <person name="Dike S."/>
            <person name="Dedhia N."/>
            <person name="Preston R."/>
            <person name="Balija V."/>
            <person name="McCombie W.R."/>
            <person name="Chow T."/>
            <person name="Chen H."/>
            <person name="Chung M."/>
            <person name="Chen C."/>
            <person name="Shaw J."/>
            <person name="Wu H."/>
            <person name="Hsiao K."/>
            <person name="Chao Y."/>
            <person name="Chu M."/>
            <person name="Cheng C."/>
            <person name="Hour A."/>
            <person name="Lee P."/>
            <person name="Lin S."/>
            <person name="Lin Y."/>
            <person name="Liou J."/>
            <person name="Liu S."/>
            <person name="Hsing Y."/>
            <person name="Raghuvanshi S."/>
            <person name="Mohanty A."/>
            <person name="Bharti A.K."/>
            <person name="Gaur A."/>
            <person name="Gupta V."/>
            <person name="Kumar D."/>
            <person name="Ravi V."/>
            <person name="Vij S."/>
            <person name="Kapur A."/>
            <person name="Khurana P."/>
            <person name="Khurana P."/>
            <person name="Khurana J.P."/>
            <person name="Tyagi A.K."/>
            <person name="Gaikwad K."/>
            <person name="Singh A."/>
            <person name="Dalal V."/>
            <person name="Srivastava S."/>
            <person name="Dixit A."/>
            <person name="Pal A.K."/>
            <person name="Ghazi I.A."/>
            <person name="Yadav M."/>
            <person name="Pandit A."/>
            <person name="Bhargava A."/>
            <person name="Sureshbabu K."/>
            <person name="Batra K."/>
            <person name="Sharma T.R."/>
            <person name="Mohapatra T."/>
            <person name="Singh N.K."/>
            <person name="Messing J."/>
            <person name="Nelson A.B."/>
            <person name="Fuks G."/>
            <person name="Kavchok S."/>
            <person name="Keizer G."/>
            <person name="Linton E."/>
            <person name="Llaca V."/>
            <person name="Song R."/>
            <person name="Tanyolac B."/>
            <person name="Young S."/>
            <person name="Ho-Il K."/>
            <person name="Hahn J.H."/>
            <person name="Sangsakoo G."/>
            <person name="Vanavichit A."/>
            <person name="de Mattos Luiz.A.T."/>
            <person name="Zimmer P.D."/>
            <person name="Malone G."/>
            <person name="Dellagostin O."/>
            <person name="de Oliveira A.C."/>
            <person name="Bevan M."/>
            <person name="Bancroft I."/>
            <person name="Minx P."/>
            <person name="Cordum H."/>
            <person name="Wilson R."/>
            <person name="Cheng Z."/>
            <person name="Jin W."/>
            <person name="Jiang J."/>
            <person name="Leong S.A."/>
            <person name="Iwama H."/>
            <person name="Gojobori T."/>
            <person name="Itoh T."/>
            <person name="Niimura Y."/>
            <person name="Fujii Y."/>
            <person name="Habara T."/>
            <person name="Sakai H."/>
            <person name="Sato Y."/>
            <person name="Wilson G."/>
            <person name="Kumar K."/>
            <person name="McCouch S."/>
            <person name="Juretic N."/>
            <person name="Hoen D."/>
            <person name="Wright S."/>
            <person name="Bruskiewich R."/>
            <person name="Bureau T."/>
            <person name="Miyao A."/>
            <person name="Hirochika H."/>
            <person name="Nishikawa T."/>
            <person name="Kadowaki K."/>
            <person name="Sugiura M."/>
            <person name="Burr B."/>
            <person name="Sasaki T."/>
        </authorList>
    </citation>
    <scope>NUCLEOTIDE SEQUENCE [LARGE SCALE GENOMIC DNA]</scope>
    <source>
        <strain evidence="3">cv. Nipponbare</strain>
    </source>
</reference>
<accession>Q10PP2</accession>
<name>Q10PP2_ORYSJ</name>
<evidence type="ECO:0000256" key="1">
    <source>
        <dbReference type="SAM" id="MobiDB-lite"/>
    </source>
</evidence>
<evidence type="ECO:0000313" key="3">
    <source>
        <dbReference type="Proteomes" id="UP000000763"/>
    </source>
</evidence>
<dbReference type="EMBL" id="AC104473">
    <property type="protein sequence ID" value="AAN60989.1"/>
    <property type="molecule type" value="Genomic_DNA"/>
</dbReference>